<dbReference type="Gene3D" id="3.60.21.10">
    <property type="match status" value="1"/>
</dbReference>
<dbReference type="PANTHER" id="PTHR11124">
    <property type="entry name" value="VACUOLAR SORTING PROTEIN VPS29"/>
    <property type="match status" value="1"/>
</dbReference>
<evidence type="ECO:0000256" key="1">
    <source>
        <dbReference type="RuleBase" id="RU362039"/>
    </source>
</evidence>
<organism evidence="4 5">
    <name type="scientific">Halomarina salina</name>
    <dbReference type="NCBI Taxonomy" id="1872699"/>
    <lineage>
        <taxon>Archaea</taxon>
        <taxon>Methanobacteriati</taxon>
        <taxon>Methanobacteriota</taxon>
        <taxon>Stenosarchaea group</taxon>
        <taxon>Halobacteria</taxon>
        <taxon>Halobacteriales</taxon>
        <taxon>Natronomonadaceae</taxon>
        <taxon>Halomarina</taxon>
    </lineage>
</organism>
<evidence type="ECO:0000259" key="3">
    <source>
        <dbReference type="Pfam" id="PF12850"/>
    </source>
</evidence>
<dbReference type="InterPro" id="IPR041802">
    <property type="entry name" value="MPP_YfcE"/>
</dbReference>
<dbReference type="Proteomes" id="UP001596099">
    <property type="component" value="Unassembled WGS sequence"/>
</dbReference>
<dbReference type="NCBIfam" id="TIGR00040">
    <property type="entry name" value="yfcE"/>
    <property type="match status" value="1"/>
</dbReference>
<dbReference type="CDD" id="cd00841">
    <property type="entry name" value="MPP_YfcE"/>
    <property type="match status" value="1"/>
</dbReference>
<dbReference type="Pfam" id="PF12850">
    <property type="entry name" value="Metallophos_2"/>
    <property type="match status" value="1"/>
</dbReference>
<sequence length="165" mass="18153">MIAVVSDTHGTDGHRLADRTLAAVRDADHVLHAGDFNTATVLDAFERETATFHGVTGNNDTVSVRERLPDRRTVDVGDVRIALTHGHDHTDTSLAMYGRQENADLVVVGHSHRPSFRYVGDVPVLNPGSYAEPRRYQPAHAELQRDPLGGRLVQPDGTELSRFEV</sequence>
<comment type="caution">
    <text evidence="4">The sequence shown here is derived from an EMBL/GenBank/DDBJ whole genome shotgun (WGS) entry which is preliminary data.</text>
</comment>
<comment type="cofactor">
    <cofactor evidence="1">
        <name>a divalent metal cation</name>
        <dbReference type="ChEBI" id="CHEBI:60240"/>
    </cofactor>
</comment>
<comment type="similarity">
    <text evidence="1">Belongs to the metallophosphoesterase superfamily. YfcE family.</text>
</comment>
<accession>A0ABD5RNL6</accession>
<dbReference type="InterPro" id="IPR029052">
    <property type="entry name" value="Metallo-depent_PP-like"/>
</dbReference>
<dbReference type="EC" id="3.1.4.-" evidence="1"/>
<evidence type="ECO:0000313" key="5">
    <source>
        <dbReference type="Proteomes" id="UP001596099"/>
    </source>
</evidence>
<dbReference type="GO" id="GO:0046872">
    <property type="term" value="F:metal ion binding"/>
    <property type="evidence" value="ECO:0007669"/>
    <property type="project" value="UniProtKB-KW"/>
</dbReference>
<reference evidence="4 5" key="1">
    <citation type="journal article" date="2019" name="Int. J. Syst. Evol. Microbiol.">
        <title>The Global Catalogue of Microorganisms (GCM) 10K type strain sequencing project: providing services to taxonomists for standard genome sequencing and annotation.</title>
        <authorList>
            <consortium name="The Broad Institute Genomics Platform"/>
            <consortium name="The Broad Institute Genome Sequencing Center for Infectious Disease"/>
            <person name="Wu L."/>
            <person name="Ma J."/>
        </authorList>
    </citation>
    <scope>NUCLEOTIDE SEQUENCE [LARGE SCALE GENOMIC DNA]</scope>
    <source>
        <strain evidence="4 5">CGMCC 1.12543</strain>
    </source>
</reference>
<feature type="domain" description="Calcineurin-like phosphoesterase" evidence="3">
    <location>
        <begin position="2"/>
        <end position="139"/>
    </location>
</feature>
<evidence type="ECO:0000313" key="4">
    <source>
        <dbReference type="EMBL" id="MFC5971839.1"/>
    </source>
</evidence>
<dbReference type="InterPro" id="IPR000979">
    <property type="entry name" value="Phosphodiesterase_MJ0936/Vps29"/>
</dbReference>
<protein>
    <recommendedName>
        <fullName evidence="1">Phosphoesterase</fullName>
        <ecNumber evidence="1">3.1.4.-</ecNumber>
    </recommendedName>
</protein>
<keyword evidence="5" id="KW-1185">Reference proteome</keyword>
<dbReference type="EMBL" id="JBHSQH010000001">
    <property type="protein sequence ID" value="MFC5971839.1"/>
    <property type="molecule type" value="Genomic_DNA"/>
</dbReference>
<evidence type="ECO:0000256" key="2">
    <source>
        <dbReference type="SAM" id="MobiDB-lite"/>
    </source>
</evidence>
<proteinExistence type="inferred from homology"/>
<dbReference type="RefSeq" id="WP_247414721.1">
    <property type="nucleotide sequence ID" value="NZ_JALLGW010000001.1"/>
</dbReference>
<dbReference type="SUPFAM" id="SSF56300">
    <property type="entry name" value="Metallo-dependent phosphatases"/>
    <property type="match status" value="1"/>
</dbReference>
<dbReference type="AlphaFoldDB" id="A0ABD5RNL6"/>
<feature type="region of interest" description="Disordered" evidence="2">
    <location>
        <begin position="146"/>
        <end position="165"/>
    </location>
</feature>
<name>A0ABD5RNL6_9EURY</name>
<dbReference type="GO" id="GO:0016787">
    <property type="term" value="F:hydrolase activity"/>
    <property type="evidence" value="ECO:0007669"/>
    <property type="project" value="UniProtKB-UniRule"/>
</dbReference>
<gene>
    <name evidence="4" type="ORF">ACFPYI_10895</name>
</gene>
<dbReference type="InterPro" id="IPR024654">
    <property type="entry name" value="Calcineurin-like_PHP_lpxH"/>
</dbReference>
<keyword evidence="1" id="KW-0479">Metal-binding</keyword>